<evidence type="ECO:0000256" key="2">
    <source>
        <dbReference type="ARBA" id="ARBA00022475"/>
    </source>
</evidence>
<reference evidence="7 8" key="1">
    <citation type="submission" date="2016-02" db="EMBL/GenBank/DDBJ databases">
        <title>Genome sequence of Clostridium tepidiprofundi DSM 19306.</title>
        <authorList>
            <person name="Poehlein A."/>
            <person name="Daniel R."/>
        </authorList>
    </citation>
    <scope>NUCLEOTIDE SEQUENCE [LARGE SCALE GENOMIC DNA]</scope>
    <source>
        <strain evidence="7 8">DSM 19306</strain>
    </source>
</reference>
<dbReference type="PATRIC" id="fig|1121338.3.peg.2551"/>
<feature type="transmembrane region" description="Helical" evidence="6">
    <location>
        <begin position="283"/>
        <end position="302"/>
    </location>
</feature>
<dbReference type="AlphaFoldDB" id="A0A151ATJ7"/>
<dbReference type="Proteomes" id="UP000075531">
    <property type="component" value="Unassembled WGS sequence"/>
</dbReference>
<evidence type="ECO:0000256" key="1">
    <source>
        <dbReference type="ARBA" id="ARBA00004651"/>
    </source>
</evidence>
<dbReference type="GO" id="GO:0016746">
    <property type="term" value="F:acyltransferase activity"/>
    <property type="evidence" value="ECO:0007669"/>
    <property type="project" value="UniProtKB-KW"/>
</dbReference>
<feature type="transmembrane region" description="Helical" evidence="6">
    <location>
        <begin position="44"/>
        <end position="65"/>
    </location>
</feature>
<feature type="transmembrane region" description="Helical" evidence="6">
    <location>
        <begin position="165"/>
        <end position="188"/>
    </location>
</feature>
<accession>A0A151ATJ7</accession>
<dbReference type="OrthoDB" id="1949216at2"/>
<dbReference type="SUPFAM" id="SSF103473">
    <property type="entry name" value="MFS general substrate transporter"/>
    <property type="match status" value="1"/>
</dbReference>
<feature type="transmembrane region" description="Helical" evidence="6">
    <location>
        <begin position="100"/>
        <end position="117"/>
    </location>
</feature>
<evidence type="ECO:0000256" key="3">
    <source>
        <dbReference type="ARBA" id="ARBA00022692"/>
    </source>
</evidence>
<gene>
    <name evidence="7" type="ORF">CLTEP_24630</name>
</gene>
<feature type="transmembrane region" description="Helical" evidence="6">
    <location>
        <begin position="12"/>
        <end position="38"/>
    </location>
</feature>
<protein>
    <submittedName>
        <fullName evidence="7">2-acyl-glycerophospho-ethanolamine acyltransferase</fullName>
    </submittedName>
</protein>
<dbReference type="InterPro" id="IPR036259">
    <property type="entry name" value="MFS_trans_sf"/>
</dbReference>
<evidence type="ECO:0000256" key="5">
    <source>
        <dbReference type="ARBA" id="ARBA00023136"/>
    </source>
</evidence>
<organism evidence="7 8">
    <name type="scientific">Clostridium tepidiprofundi DSM 19306</name>
    <dbReference type="NCBI Taxonomy" id="1121338"/>
    <lineage>
        <taxon>Bacteria</taxon>
        <taxon>Bacillati</taxon>
        <taxon>Bacillota</taxon>
        <taxon>Clostridia</taxon>
        <taxon>Eubacteriales</taxon>
        <taxon>Clostridiaceae</taxon>
        <taxon>Clostridium</taxon>
    </lineage>
</organism>
<feature type="transmembrane region" description="Helical" evidence="6">
    <location>
        <begin position="378"/>
        <end position="396"/>
    </location>
</feature>
<evidence type="ECO:0000313" key="8">
    <source>
        <dbReference type="Proteomes" id="UP000075531"/>
    </source>
</evidence>
<comment type="subcellular location">
    <subcellularLocation>
        <location evidence="1">Cell membrane</location>
        <topology evidence="1">Multi-pass membrane protein</topology>
    </subcellularLocation>
</comment>
<name>A0A151ATJ7_9CLOT</name>
<dbReference type="InterPro" id="IPR011701">
    <property type="entry name" value="MFS"/>
</dbReference>
<keyword evidence="5 6" id="KW-0472">Membrane</keyword>
<comment type="caution">
    <text evidence="7">The sequence shown here is derived from an EMBL/GenBank/DDBJ whole genome shotgun (WGS) entry which is preliminary data.</text>
</comment>
<sequence>MKTTTLIKNRPYMLYITNIFLSYIGNKLTFLAIIQLMMYTQHKVFGVATVTLIRLLPIIVFSTIASKMSKKYKDSTILLLGDIVEGITVVLIVFSRNPIFVLGIFTINSIIDVFADVSSFSFYDKLLKREEVNSANSILRFVQSIVSIIGPIIAVIILSTFGMTVALIIDSLTFFIGALTTVIIKYYYKIKEDIVIKEESIEKKKSKKLKTLHYINQNYKLKYMFLILIITVFLTENQAPFMYVFGEEHLGVDISVSGMFISAIGVGSAIASLILLKFDKFMLDLEVIFYSVIIDGIALIILSSSKNIIMAFLAFGIFGVTGSIFFISMRNLIQLEVPSERISEVYAFRFSSTSLVKIISILIGAVLVNNLITVTQLFMISGLIETFLAIIMLISLKNYIKKRVDNV</sequence>
<keyword evidence="7" id="KW-0012">Acyltransferase</keyword>
<dbReference type="PANTHER" id="PTHR23513">
    <property type="entry name" value="INTEGRAL MEMBRANE EFFLUX PROTEIN-RELATED"/>
    <property type="match status" value="1"/>
</dbReference>
<feature type="transmembrane region" description="Helical" evidence="6">
    <location>
        <begin position="257"/>
        <end position="276"/>
    </location>
</feature>
<evidence type="ECO:0000256" key="6">
    <source>
        <dbReference type="SAM" id="Phobius"/>
    </source>
</evidence>
<feature type="transmembrane region" description="Helical" evidence="6">
    <location>
        <begin position="223"/>
        <end position="245"/>
    </location>
</feature>
<keyword evidence="7" id="KW-0808">Transferase</keyword>
<evidence type="ECO:0000256" key="4">
    <source>
        <dbReference type="ARBA" id="ARBA00022989"/>
    </source>
</evidence>
<proteinExistence type="predicted"/>
<feature type="transmembrane region" description="Helical" evidence="6">
    <location>
        <begin position="354"/>
        <end position="372"/>
    </location>
</feature>
<dbReference type="RefSeq" id="WP_066827097.1">
    <property type="nucleotide sequence ID" value="NZ_LTBA01000053.1"/>
</dbReference>
<keyword evidence="8" id="KW-1185">Reference proteome</keyword>
<dbReference type="CDD" id="cd06173">
    <property type="entry name" value="MFS_MefA_like"/>
    <property type="match status" value="1"/>
</dbReference>
<dbReference type="STRING" id="1121338.CLTEP_24630"/>
<dbReference type="Pfam" id="PF07690">
    <property type="entry name" value="MFS_1"/>
    <property type="match status" value="1"/>
</dbReference>
<dbReference type="PANTHER" id="PTHR23513:SF6">
    <property type="entry name" value="MAJOR FACILITATOR SUPERFAMILY ASSOCIATED DOMAIN-CONTAINING PROTEIN"/>
    <property type="match status" value="1"/>
</dbReference>
<keyword evidence="4 6" id="KW-1133">Transmembrane helix</keyword>
<feature type="transmembrane region" description="Helical" evidence="6">
    <location>
        <begin position="308"/>
        <end position="333"/>
    </location>
</feature>
<keyword evidence="2" id="KW-1003">Cell membrane</keyword>
<feature type="transmembrane region" description="Helical" evidence="6">
    <location>
        <begin position="138"/>
        <end position="159"/>
    </location>
</feature>
<dbReference type="GO" id="GO:0022857">
    <property type="term" value="F:transmembrane transporter activity"/>
    <property type="evidence" value="ECO:0007669"/>
    <property type="project" value="InterPro"/>
</dbReference>
<dbReference type="GO" id="GO:0005886">
    <property type="term" value="C:plasma membrane"/>
    <property type="evidence" value="ECO:0007669"/>
    <property type="project" value="UniProtKB-SubCell"/>
</dbReference>
<evidence type="ECO:0000313" key="7">
    <source>
        <dbReference type="EMBL" id="KYH30941.1"/>
    </source>
</evidence>
<dbReference type="EMBL" id="LTBA01000053">
    <property type="protein sequence ID" value="KYH30941.1"/>
    <property type="molecule type" value="Genomic_DNA"/>
</dbReference>
<feature type="transmembrane region" description="Helical" evidence="6">
    <location>
        <begin position="77"/>
        <end position="94"/>
    </location>
</feature>
<dbReference type="Gene3D" id="1.20.1250.20">
    <property type="entry name" value="MFS general substrate transporter like domains"/>
    <property type="match status" value="1"/>
</dbReference>
<keyword evidence="3 6" id="KW-0812">Transmembrane</keyword>